<proteinExistence type="predicted"/>
<evidence type="ECO:0000256" key="2">
    <source>
        <dbReference type="SAM" id="SignalP"/>
    </source>
</evidence>
<comment type="caution">
    <text evidence="3">The sequence shown here is derived from an EMBL/GenBank/DDBJ whole genome shotgun (WGS) entry which is preliminary data.</text>
</comment>
<evidence type="ECO:0000256" key="1">
    <source>
        <dbReference type="SAM" id="MobiDB-lite"/>
    </source>
</evidence>
<keyword evidence="2" id="KW-0732">Signal</keyword>
<evidence type="ECO:0000313" key="3">
    <source>
        <dbReference type="EMBL" id="CCA75903.1"/>
    </source>
</evidence>
<feature type="chain" id="PRO_5003468990" evidence="2">
    <location>
        <begin position="20"/>
        <end position="130"/>
    </location>
</feature>
<reference evidence="3 4" key="1">
    <citation type="journal article" date="2011" name="PLoS Pathog.">
        <title>Endophytic Life Strategies Decoded by Genome and Transcriptome Analyses of the Mutualistic Root Symbiont Piriformospora indica.</title>
        <authorList>
            <person name="Zuccaro A."/>
            <person name="Lahrmann U."/>
            <person name="Guldener U."/>
            <person name="Langen G."/>
            <person name="Pfiffi S."/>
            <person name="Biedenkopf D."/>
            <person name="Wong P."/>
            <person name="Samans B."/>
            <person name="Grimm C."/>
            <person name="Basiewicz M."/>
            <person name="Murat C."/>
            <person name="Martin F."/>
            <person name="Kogel K.H."/>
        </authorList>
    </citation>
    <scope>NUCLEOTIDE SEQUENCE [LARGE SCALE GENOMIC DNA]</scope>
    <source>
        <strain evidence="3 4">DSM 11827</strain>
    </source>
</reference>
<protein>
    <submittedName>
        <fullName evidence="3">Uncharacterized protein</fullName>
    </submittedName>
</protein>
<dbReference type="HOGENOM" id="CLU_156034_0_0_1"/>
<dbReference type="Proteomes" id="UP000007148">
    <property type="component" value="Unassembled WGS sequence"/>
</dbReference>
<accession>G4TX60</accession>
<gene>
    <name evidence="3" type="ORF">PIIN_09899</name>
</gene>
<evidence type="ECO:0000313" key="4">
    <source>
        <dbReference type="Proteomes" id="UP000007148"/>
    </source>
</evidence>
<keyword evidence="4" id="KW-1185">Reference proteome</keyword>
<name>G4TX60_SERID</name>
<dbReference type="AlphaFoldDB" id="G4TX60"/>
<organism evidence="3 4">
    <name type="scientific">Serendipita indica (strain DSM 11827)</name>
    <name type="common">Root endophyte fungus</name>
    <name type="synonym">Piriformospora indica</name>
    <dbReference type="NCBI Taxonomy" id="1109443"/>
    <lineage>
        <taxon>Eukaryota</taxon>
        <taxon>Fungi</taxon>
        <taxon>Dikarya</taxon>
        <taxon>Basidiomycota</taxon>
        <taxon>Agaricomycotina</taxon>
        <taxon>Agaricomycetes</taxon>
        <taxon>Sebacinales</taxon>
        <taxon>Serendipitaceae</taxon>
        <taxon>Serendipita</taxon>
    </lineage>
</organism>
<dbReference type="InParanoid" id="G4TX60"/>
<feature type="signal peptide" evidence="2">
    <location>
        <begin position="1"/>
        <end position="19"/>
    </location>
</feature>
<sequence>MRAVFFAIILASSTLLTSAAPHPHLQSLNALVSRSQPVDHHAEMLRHQGLAAHHRDQAWEHAQHAATHLATSNHLLDSGDVHGAGRHSDLATHHRQQSQYHGAKALEHDGHALRHAQRLGLATRSLDELD</sequence>
<feature type="region of interest" description="Disordered" evidence="1">
    <location>
        <begin position="75"/>
        <end position="101"/>
    </location>
</feature>
<dbReference type="EMBL" id="CAFZ01000548">
    <property type="protein sequence ID" value="CCA75903.1"/>
    <property type="molecule type" value="Genomic_DNA"/>
</dbReference>